<evidence type="ECO:0000256" key="6">
    <source>
        <dbReference type="ARBA" id="ARBA00022982"/>
    </source>
</evidence>
<dbReference type="PANTHER" id="PTHR33021">
    <property type="entry name" value="BLUE COPPER PROTEIN"/>
    <property type="match status" value="1"/>
</dbReference>
<protein>
    <recommendedName>
        <fullName evidence="14">Phytocyanin domain-containing protein</fullName>
    </recommendedName>
</protein>
<evidence type="ECO:0000256" key="8">
    <source>
        <dbReference type="ARBA" id="ARBA00023008"/>
    </source>
</evidence>
<feature type="domain" description="Phytocyanin" evidence="14">
    <location>
        <begin position="21"/>
        <end position="121"/>
    </location>
</feature>
<evidence type="ECO:0000256" key="9">
    <source>
        <dbReference type="ARBA" id="ARBA00023136"/>
    </source>
</evidence>
<keyword evidence="8" id="KW-0186">Copper</keyword>
<dbReference type="Proteomes" id="UP000017836">
    <property type="component" value="Unassembled WGS sequence"/>
</dbReference>
<keyword evidence="6" id="KW-0249">Electron transport</keyword>
<dbReference type="STRING" id="13333.W1NE01"/>
<dbReference type="InterPro" id="IPR008972">
    <property type="entry name" value="Cupredoxin"/>
</dbReference>
<keyword evidence="2" id="KW-0813">Transport</keyword>
<evidence type="ECO:0000256" key="2">
    <source>
        <dbReference type="ARBA" id="ARBA00022448"/>
    </source>
</evidence>
<keyword evidence="5 13" id="KW-0732">Signal</keyword>
<keyword evidence="3 12" id="KW-0812">Transmembrane</keyword>
<dbReference type="EMBL" id="KI397628">
    <property type="protein sequence ID" value="ERM93589.1"/>
    <property type="molecule type" value="Genomic_DNA"/>
</dbReference>
<proteinExistence type="predicted"/>
<evidence type="ECO:0000313" key="16">
    <source>
        <dbReference type="Proteomes" id="UP000017836"/>
    </source>
</evidence>
<dbReference type="OMA" id="YICGVED"/>
<evidence type="ECO:0000256" key="10">
    <source>
        <dbReference type="ARBA" id="ARBA00023157"/>
    </source>
</evidence>
<keyword evidence="7 12" id="KW-1133">Transmembrane helix</keyword>
<dbReference type="HOGENOM" id="CLU_058719_3_2_1"/>
<keyword evidence="4" id="KW-0479">Metal-binding</keyword>
<evidence type="ECO:0000256" key="1">
    <source>
        <dbReference type="ARBA" id="ARBA00004479"/>
    </source>
</evidence>
<dbReference type="AlphaFoldDB" id="W1NE01"/>
<dbReference type="eggNOG" id="ENOG502S3NY">
    <property type="taxonomic scope" value="Eukaryota"/>
</dbReference>
<reference evidence="16" key="1">
    <citation type="journal article" date="2013" name="Science">
        <title>The Amborella genome and the evolution of flowering plants.</title>
        <authorList>
            <consortium name="Amborella Genome Project"/>
        </authorList>
    </citation>
    <scope>NUCLEOTIDE SEQUENCE [LARGE SCALE GENOMIC DNA]</scope>
</reference>
<gene>
    <name evidence="15" type="ORF">AMTR_s00004p00121060</name>
</gene>
<dbReference type="CDD" id="cd04216">
    <property type="entry name" value="Phytocyanin"/>
    <property type="match status" value="1"/>
</dbReference>
<keyword evidence="16" id="KW-1185">Reference proteome</keyword>
<dbReference type="InterPro" id="IPR003245">
    <property type="entry name" value="Phytocyanin_dom"/>
</dbReference>
<name>W1NE01_AMBTC</name>
<evidence type="ECO:0000256" key="11">
    <source>
        <dbReference type="ARBA" id="ARBA00023180"/>
    </source>
</evidence>
<dbReference type="GO" id="GO:0009610">
    <property type="term" value="P:response to symbiotic fungus"/>
    <property type="evidence" value="ECO:0007669"/>
    <property type="project" value="UniProtKB-ARBA"/>
</dbReference>
<keyword evidence="10" id="KW-1015">Disulfide bond</keyword>
<evidence type="ECO:0000256" key="3">
    <source>
        <dbReference type="ARBA" id="ARBA00022692"/>
    </source>
</evidence>
<keyword evidence="9 12" id="KW-0472">Membrane</keyword>
<feature type="transmembrane region" description="Helical" evidence="12">
    <location>
        <begin position="139"/>
        <end position="158"/>
    </location>
</feature>
<evidence type="ECO:0000256" key="12">
    <source>
        <dbReference type="SAM" id="Phobius"/>
    </source>
</evidence>
<dbReference type="GO" id="GO:0009055">
    <property type="term" value="F:electron transfer activity"/>
    <property type="evidence" value="ECO:0007669"/>
    <property type="project" value="InterPro"/>
</dbReference>
<comment type="subcellular location">
    <subcellularLocation>
        <location evidence="1">Membrane</location>
        <topology evidence="1">Single-pass type I membrane protein</topology>
    </subcellularLocation>
</comment>
<dbReference type="GO" id="GO:0005886">
    <property type="term" value="C:plasma membrane"/>
    <property type="evidence" value="ECO:0000318"/>
    <property type="project" value="GO_Central"/>
</dbReference>
<sequence length="160" mass="16994">MAHKLALLLAVAVLPAIVLATDYVVGDDKGWTINFDYNAWAQGKEFMVGDTLTFNYPKGVHNVVKVNGTAFENCIKEPNNGITDSGSDKITLATPGNKWYICAFGQHCATGGQKLMITVSDMVMGPSANAPSSSTRTNMAKGLDIFLGAILALALLVVNN</sequence>
<dbReference type="InterPro" id="IPR039391">
    <property type="entry name" value="Phytocyanin-like"/>
</dbReference>
<dbReference type="Gramene" id="ERM93589">
    <property type="protein sequence ID" value="ERM93589"/>
    <property type="gene ID" value="AMTR_s00004p00121060"/>
</dbReference>
<evidence type="ECO:0000256" key="13">
    <source>
        <dbReference type="SAM" id="SignalP"/>
    </source>
</evidence>
<dbReference type="KEGG" id="atr:18421543"/>
<dbReference type="GO" id="GO:0046872">
    <property type="term" value="F:metal ion binding"/>
    <property type="evidence" value="ECO:0007669"/>
    <property type="project" value="UniProtKB-KW"/>
</dbReference>
<dbReference type="Gene3D" id="2.60.40.420">
    <property type="entry name" value="Cupredoxins - blue copper proteins"/>
    <property type="match status" value="1"/>
</dbReference>
<organism evidence="15 16">
    <name type="scientific">Amborella trichopoda</name>
    <dbReference type="NCBI Taxonomy" id="13333"/>
    <lineage>
        <taxon>Eukaryota</taxon>
        <taxon>Viridiplantae</taxon>
        <taxon>Streptophyta</taxon>
        <taxon>Embryophyta</taxon>
        <taxon>Tracheophyta</taxon>
        <taxon>Spermatophyta</taxon>
        <taxon>Magnoliopsida</taxon>
        <taxon>Amborellales</taxon>
        <taxon>Amborellaceae</taxon>
        <taxon>Amborella</taxon>
    </lineage>
</organism>
<dbReference type="PANTHER" id="PTHR33021:SF408">
    <property type="entry name" value="PHYTOCYANIN DOMAIN-CONTAINING PROTEIN"/>
    <property type="match status" value="1"/>
</dbReference>
<dbReference type="OrthoDB" id="687943at2759"/>
<dbReference type="Pfam" id="PF02298">
    <property type="entry name" value="Cu_bind_like"/>
    <property type="match status" value="1"/>
</dbReference>
<feature type="signal peptide" evidence="13">
    <location>
        <begin position="1"/>
        <end position="20"/>
    </location>
</feature>
<evidence type="ECO:0000256" key="5">
    <source>
        <dbReference type="ARBA" id="ARBA00022729"/>
    </source>
</evidence>
<evidence type="ECO:0000256" key="4">
    <source>
        <dbReference type="ARBA" id="ARBA00022723"/>
    </source>
</evidence>
<dbReference type="FunFam" id="2.60.40.420:FF:000067">
    <property type="entry name" value="Cupredoxin superfamily protein"/>
    <property type="match status" value="1"/>
</dbReference>
<evidence type="ECO:0000259" key="14">
    <source>
        <dbReference type="PROSITE" id="PS51485"/>
    </source>
</evidence>
<evidence type="ECO:0000256" key="7">
    <source>
        <dbReference type="ARBA" id="ARBA00022989"/>
    </source>
</evidence>
<dbReference type="PROSITE" id="PS51485">
    <property type="entry name" value="PHYTOCYANIN"/>
    <property type="match status" value="1"/>
</dbReference>
<dbReference type="SUPFAM" id="SSF49503">
    <property type="entry name" value="Cupredoxins"/>
    <property type="match status" value="1"/>
</dbReference>
<evidence type="ECO:0000313" key="15">
    <source>
        <dbReference type="EMBL" id="ERM93589.1"/>
    </source>
</evidence>
<feature type="chain" id="PRO_5004806585" description="Phytocyanin domain-containing protein" evidence="13">
    <location>
        <begin position="21"/>
        <end position="160"/>
    </location>
</feature>
<accession>W1NE01</accession>
<keyword evidence="11" id="KW-0325">Glycoprotein</keyword>